<keyword evidence="1" id="KW-1133">Transmembrane helix</keyword>
<reference evidence="2 3" key="1">
    <citation type="submission" date="2019-03" db="EMBL/GenBank/DDBJ databases">
        <title>Genomic Encyclopedia of Type Strains, Phase III (KMG-III): the genomes of soil and plant-associated and newly described type strains.</title>
        <authorList>
            <person name="Whitman W."/>
        </authorList>
    </citation>
    <scope>NUCLEOTIDE SEQUENCE [LARGE SCALE GENOMIC DNA]</scope>
    <source>
        <strain evidence="2 3">CGMCC 1.12801</strain>
    </source>
</reference>
<organism evidence="2 3">
    <name type="scientific">Sphingobacterium paludis</name>
    <dbReference type="NCBI Taxonomy" id="1476465"/>
    <lineage>
        <taxon>Bacteria</taxon>
        <taxon>Pseudomonadati</taxon>
        <taxon>Bacteroidota</taxon>
        <taxon>Sphingobacteriia</taxon>
        <taxon>Sphingobacteriales</taxon>
        <taxon>Sphingobacteriaceae</taxon>
        <taxon>Sphingobacterium</taxon>
    </lineage>
</organism>
<comment type="caution">
    <text evidence="2">The sequence shown here is derived from an EMBL/GenBank/DDBJ whole genome shotgun (WGS) entry which is preliminary data.</text>
</comment>
<dbReference type="SUPFAM" id="SSF53098">
    <property type="entry name" value="Ribonuclease H-like"/>
    <property type="match status" value="1"/>
</dbReference>
<evidence type="ECO:0000256" key="1">
    <source>
        <dbReference type="SAM" id="Phobius"/>
    </source>
</evidence>
<dbReference type="AlphaFoldDB" id="A0A4R7CSX5"/>
<dbReference type="EMBL" id="SNZV01000011">
    <property type="protein sequence ID" value="TDS08962.1"/>
    <property type="molecule type" value="Genomic_DNA"/>
</dbReference>
<dbReference type="InterPro" id="IPR036397">
    <property type="entry name" value="RNaseH_sf"/>
</dbReference>
<dbReference type="Gene3D" id="3.30.420.10">
    <property type="entry name" value="Ribonuclease H-like superfamily/Ribonuclease H"/>
    <property type="match status" value="1"/>
</dbReference>
<sequence>MNRLDLLNKYLTVIAFIFLYVSVLEGLRLFQQAMPKKIQVDNGSEIISKDLDRWAYEHQVELVFSRPGNQQIIRILSHSMDVFGTSA</sequence>
<dbReference type="InterPro" id="IPR012337">
    <property type="entry name" value="RNaseH-like_sf"/>
</dbReference>
<proteinExistence type="predicted"/>
<protein>
    <submittedName>
        <fullName evidence="2">Uncharacterized protein</fullName>
    </submittedName>
</protein>
<name>A0A4R7CSX5_9SPHI</name>
<keyword evidence="1" id="KW-0812">Transmembrane</keyword>
<dbReference type="GO" id="GO:0003676">
    <property type="term" value="F:nucleic acid binding"/>
    <property type="evidence" value="ECO:0007669"/>
    <property type="project" value="InterPro"/>
</dbReference>
<keyword evidence="1" id="KW-0472">Membrane</keyword>
<keyword evidence="3" id="KW-1185">Reference proteome</keyword>
<evidence type="ECO:0000313" key="3">
    <source>
        <dbReference type="Proteomes" id="UP000294752"/>
    </source>
</evidence>
<dbReference type="Proteomes" id="UP000294752">
    <property type="component" value="Unassembled WGS sequence"/>
</dbReference>
<gene>
    <name evidence="2" type="ORF">B0I21_11191</name>
</gene>
<evidence type="ECO:0000313" key="2">
    <source>
        <dbReference type="EMBL" id="TDS08962.1"/>
    </source>
</evidence>
<accession>A0A4R7CSX5</accession>
<feature type="transmembrane region" description="Helical" evidence="1">
    <location>
        <begin position="6"/>
        <end position="27"/>
    </location>
</feature>